<gene>
    <name evidence="1" type="ORF">TPSB3V08_LOCUS12473</name>
</gene>
<sequence>MSACAELAKDWKMDKHLMKFEAMTIVAVKSISLVITRSKCLGLAWGRERALASEGGIAHSMGQGPLFGACPSEYID</sequence>
<accession>A0A7R9DPW8</accession>
<dbReference type="AlphaFoldDB" id="A0A7R9DPW8"/>
<protein>
    <submittedName>
        <fullName evidence="1">Uncharacterized protein</fullName>
    </submittedName>
</protein>
<proteinExistence type="predicted"/>
<name>A0A7R9DPW8_TIMPO</name>
<organism evidence="1">
    <name type="scientific">Timema poppense</name>
    <name type="common">Walking stick</name>
    <dbReference type="NCBI Taxonomy" id="170557"/>
    <lineage>
        <taxon>Eukaryota</taxon>
        <taxon>Metazoa</taxon>
        <taxon>Ecdysozoa</taxon>
        <taxon>Arthropoda</taxon>
        <taxon>Hexapoda</taxon>
        <taxon>Insecta</taxon>
        <taxon>Pterygota</taxon>
        <taxon>Neoptera</taxon>
        <taxon>Polyneoptera</taxon>
        <taxon>Phasmatodea</taxon>
        <taxon>Timematodea</taxon>
        <taxon>Timematoidea</taxon>
        <taxon>Timematidae</taxon>
        <taxon>Timema</taxon>
    </lineage>
</organism>
<evidence type="ECO:0000313" key="1">
    <source>
        <dbReference type="EMBL" id="CAD7418565.1"/>
    </source>
</evidence>
<reference evidence="1" key="1">
    <citation type="submission" date="2020-11" db="EMBL/GenBank/DDBJ databases">
        <authorList>
            <person name="Tran Van P."/>
        </authorList>
    </citation>
    <scope>NUCLEOTIDE SEQUENCE</scope>
</reference>
<dbReference type="EMBL" id="OD017537">
    <property type="protein sequence ID" value="CAD7418565.1"/>
    <property type="molecule type" value="Genomic_DNA"/>
</dbReference>